<sequence length="584" mass="63938">MLEALMSEFFANLLADILGFIWAHGANLGVLGAFILFWLSLKRDRSTRFTRLLGLLALLAIAPMVSAVGLILVQTQWLQQPWTPTLGEFGAYLGHLCLSVLVAVFWFRIVVPAFNSLTARLTRRTELERNRKTDVREISKFLPAKVAAYDPRKFIRKTPTCQILVGLDDHRKPVTIAYDDFSIRHILLAGGTRSGKGVAAQILISQALQRGEFVVVLDPKGDDWMPHGFKVACEQANVPYHYLDLRQSQPAQCNPFSGCNVETLEGMLIGGFGLSEKGEAADFYRLADRKAARQCAAWLAGHRGATARDVLAALGTDWIEAAPAFHSYLSEMAALDCVNAASGGLDVASGEREGGMLYVVGDMIHSGIIRMQRMVLLRLLYLAKNRRYLGKTPRKILVFADEFKVHISRPFMTSLGASAGWGLHCILAFQSMQDLADCPQDLSPEVVKGAVSENCTIKLSYRADDPDTAEWLSRSTGTVLVDDESRTIEKNVGLAETVHPVRRISQAERPLVDTNMFMNLPKGCGVLRIPGSLARFVYTSPVPTERGDAAITPIVAQASVYPTAGAAAIDTAQPVLQTAVDPLL</sequence>
<evidence type="ECO:0000259" key="8">
    <source>
        <dbReference type="Pfam" id="PF12696"/>
    </source>
</evidence>
<dbReference type="OrthoDB" id="6512860at2"/>
<dbReference type="InterPro" id="IPR016387">
    <property type="entry name" value="Mobilization_MobA"/>
</dbReference>
<feature type="transmembrane region" description="Helical" evidence="7">
    <location>
        <begin position="20"/>
        <end position="40"/>
    </location>
</feature>
<evidence type="ECO:0000256" key="1">
    <source>
        <dbReference type="ARBA" id="ARBA00004651"/>
    </source>
</evidence>
<evidence type="ECO:0000256" key="3">
    <source>
        <dbReference type="ARBA" id="ARBA00022475"/>
    </source>
</evidence>
<gene>
    <name evidence="9" type="ORF">THIARS_70885</name>
</gene>
<evidence type="ECO:0000256" key="2">
    <source>
        <dbReference type="ARBA" id="ARBA00008806"/>
    </source>
</evidence>
<feature type="domain" description="TraD/TraG TraM recognition site" evidence="8">
    <location>
        <begin position="396"/>
        <end position="522"/>
    </location>
</feature>
<dbReference type="PANTHER" id="PTHR37937">
    <property type="entry name" value="CONJUGATIVE TRANSFER: DNA TRANSPORT"/>
    <property type="match status" value="1"/>
</dbReference>
<accession>A0A238D7N6</accession>
<evidence type="ECO:0000256" key="4">
    <source>
        <dbReference type="ARBA" id="ARBA00022692"/>
    </source>
</evidence>
<keyword evidence="5 7" id="KW-1133">Transmembrane helix</keyword>
<dbReference type="InterPro" id="IPR027417">
    <property type="entry name" value="P-loop_NTPase"/>
</dbReference>
<dbReference type="CDD" id="cd01127">
    <property type="entry name" value="TrwB_TraG_TraD_VirD4"/>
    <property type="match status" value="1"/>
</dbReference>
<dbReference type="InterPro" id="IPR032689">
    <property type="entry name" value="TraG-D_C"/>
</dbReference>
<evidence type="ECO:0000256" key="5">
    <source>
        <dbReference type="ARBA" id="ARBA00022989"/>
    </source>
</evidence>
<proteinExistence type="inferred from homology"/>
<dbReference type="PANTHER" id="PTHR37937:SF1">
    <property type="entry name" value="CONJUGATIVE TRANSFER: DNA TRANSPORT"/>
    <property type="match status" value="1"/>
</dbReference>
<feature type="transmembrane region" description="Helical" evidence="7">
    <location>
        <begin position="92"/>
        <end position="114"/>
    </location>
</feature>
<organism evidence="9 10">
    <name type="scientific">Thiomonas delicata</name>
    <name type="common">Thiomonas cuprina</name>
    <dbReference type="NCBI Taxonomy" id="364030"/>
    <lineage>
        <taxon>Bacteria</taxon>
        <taxon>Pseudomonadati</taxon>
        <taxon>Pseudomonadota</taxon>
        <taxon>Betaproteobacteria</taxon>
        <taxon>Burkholderiales</taxon>
        <taxon>Thiomonas</taxon>
    </lineage>
</organism>
<keyword evidence="6 7" id="KW-0472">Membrane</keyword>
<dbReference type="AlphaFoldDB" id="A0A238D7N6"/>
<feature type="transmembrane region" description="Helical" evidence="7">
    <location>
        <begin position="52"/>
        <end position="72"/>
    </location>
</feature>
<evidence type="ECO:0000256" key="7">
    <source>
        <dbReference type="SAM" id="Phobius"/>
    </source>
</evidence>
<dbReference type="GO" id="GO:0005886">
    <property type="term" value="C:plasma membrane"/>
    <property type="evidence" value="ECO:0007669"/>
    <property type="project" value="UniProtKB-SubCell"/>
</dbReference>
<protein>
    <recommendedName>
        <fullName evidence="8">TraD/TraG TraM recognition site domain-containing protein</fullName>
    </recommendedName>
</protein>
<name>A0A238D7N6_THIDL</name>
<dbReference type="Gene3D" id="3.40.50.300">
    <property type="entry name" value="P-loop containing nucleotide triphosphate hydrolases"/>
    <property type="match status" value="2"/>
</dbReference>
<dbReference type="InterPro" id="IPR051539">
    <property type="entry name" value="T4SS-coupling_protein"/>
</dbReference>
<dbReference type="EMBL" id="FLMQ01000056">
    <property type="protein sequence ID" value="SBP89265.1"/>
    <property type="molecule type" value="Genomic_DNA"/>
</dbReference>
<evidence type="ECO:0000313" key="10">
    <source>
        <dbReference type="Proteomes" id="UP000214566"/>
    </source>
</evidence>
<reference evidence="9 10" key="1">
    <citation type="submission" date="2016-06" db="EMBL/GenBank/DDBJ databases">
        <authorList>
            <person name="Kjaerup R.B."/>
            <person name="Dalgaard T.S."/>
            <person name="Juul-Madsen H.R."/>
        </authorList>
    </citation>
    <scope>NUCLEOTIDE SEQUENCE [LARGE SCALE GENOMIC DNA]</scope>
    <source>
        <strain evidence="9 10">DSM 16361</strain>
    </source>
</reference>
<dbReference type="Pfam" id="PF12696">
    <property type="entry name" value="TraG-D_C"/>
    <property type="match status" value="1"/>
</dbReference>
<dbReference type="Pfam" id="PF02534">
    <property type="entry name" value="T4SS-DNA_transf"/>
    <property type="match status" value="1"/>
</dbReference>
<dbReference type="Proteomes" id="UP000214566">
    <property type="component" value="Unassembled WGS sequence"/>
</dbReference>
<evidence type="ECO:0000256" key="6">
    <source>
        <dbReference type="ARBA" id="ARBA00023136"/>
    </source>
</evidence>
<comment type="subcellular location">
    <subcellularLocation>
        <location evidence="1">Cell membrane</location>
        <topology evidence="1">Multi-pass membrane protein</topology>
    </subcellularLocation>
</comment>
<dbReference type="SUPFAM" id="SSF52540">
    <property type="entry name" value="P-loop containing nucleoside triphosphate hydrolases"/>
    <property type="match status" value="1"/>
</dbReference>
<dbReference type="PIRSF" id="PIRSF003273">
    <property type="entry name" value="Mobilization_MobA"/>
    <property type="match status" value="1"/>
</dbReference>
<evidence type="ECO:0000313" key="9">
    <source>
        <dbReference type="EMBL" id="SBP89265.1"/>
    </source>
</evidence>
<keyword evidence="10" id="KW-1185">Reference proteome</keyword>
<dbReference type="InterPro" id="IPR003688">
    <property type="entry name" value="TraG/VirD4"/>
</dbReference>
<comment type="similarity">
    <text evidence="2">Belongs to the VirD4/TraG family.</text>
</comment>
<keyword evidence="4 7" id="KW-0812">Transmembrane</keyword>
<keyword evidence="3" id="KW-1003">Cell membrane</keyword>